<dbReference type="PANTHER" id="PTHR30143">
    <property type="entry name" value="ACID HYDRATASE"/>
    <property type="match status" value="1"/>
</dbReference>
<dbReference type="InterPro" id="IPR036663">
    <property type="entry name" value="Fumarylacetoacetase_C_sf"/>
</dbReference>
<dbReference type="SUPFAM" id="SSF56529">
    <property type="entry name" value="FAH"/>
    <property type="match status" value="1"/>
</dbReference>
<dbReference type="PANTHER" id="PTHR30143:SF0">
    <property type="entry name" value="2-KETO-4-PENTENOATE HYDRATASE"/>
    <property type="match status" value="1"/>
</dbReference>
<dbReference type="Proteomes" id="UP000198623">
    <property type="component" value="Unassembled WGS sequence"/>
</dbReference>
<accession>A0A1I2UUB2</accession>
<organism evidence="1 2">
    <name type="scientific">Neptunomonas qingdaonensis</name>
    <dbReference type="NCBI Taxonomy" id="1045558"/>
    <lineage>
        <taxon>Bacteria</taxon>
        <taxon>Pseudomonadati</taxon>
        <taxon>Pseudomonadota</taxon>
        <taxon>Gammaproteobacteria</taxon>
        <taxon>Oceanospirillales</taxon>
        <taxon>Oceanospirillaceae</taxon>
        <taxon>Neptunomonas</taxon>
    </lineage>
</organism>
<gene>
    <name evidence="1" type="ORF">SAMN05216175_11453</name>
</gene>
<dbReference type="EMBL" id="FOOU01000014">
    <property type="protein sequence ID" value="SFG80658.1"/>
    <property type="molecule type" value="Genomic_DNA"/>
</dbReference>
<dbReference type="RefSeq" id="WP_090729601.1">
    <property type="nucleotide sequence ID" value="NZ_FOOU01000014.1"/>
</dbReference>
<dbReference type="InterPro" id="IPR050772">
    <property type="entry name" value="Hydratase-Decarb/MhpD_sf"/>
</dbReference>
<name>A0A1I2UUB2_9GAMM</name>
<dbReference type="GO" id="GO:0008684">
    <property type="term" value="F:2-oxopent-4-enoate hydratase activity"/>
    <property type="evidence" value="ECO:0007669"/>
    <property type="project" value="TreeGrafter"/>
</dbReference>
<proteinExistence type="predicted"/>
<keyword evidence="2" id="KW-1185">Reference proteome</keyword>
<dbReference type="AlphaFoldDB" id="A0A1I2UUB2"/>
<dbReference type="Gene3D" id="3.90.850.10">
    <property type="entry name" value="Fumarylacetoacetase-like, C-terminal domain"/>
    <property type="match status" value="1"/>
</dbReference>
<dbReference type="GO" id="GO:0005737">
    <property type="term" value="C:cytoplasm"/>
    <property type="evidence" value="ECO:0007669"/>
    <property type="project" value="TreeGrafter"/>
</dbReference>
<evidence type="ECO:0000313" key="2">
    <source>
        <dbReference type="Proteomes" id="UP000198623"/>
    </source>
</evidence>
<dbReference type="OrthoDB" id="9792137at2"/>
<evidence type="ECO:0000313" key="1">
    <source>
        <dbReference type="EMBL" id="SFG80658.1"/>
    </source>
</evidence>
<sequence>MQYSQGPVQIAQAADALLTRRINNTITARLAPALRPQTLQDAFAIQQAVVDRMADKQIDSVGGWKCALPDADKLIASPIFASTVFNQSPCPVKLDNGVCKIEPEIAFRFEQDLPARAEHYSDQQIVAALGNAYLALELIQSRYLAPDEVSYLEHLADGLFNQGVFLGPEISLEQAFVASEINFTLQQSFSEERAGKHPHQFPQRPLFWLVNFLRQRGIDVKAGQVVITGSYAGVMEVQPNVEFSLQYGELGRVVAILLD</sequence>
<protein>
    <submittedName>
        <fullName evidence="1">2-keto-4-pentenoate hydratase</fullName>
    </submittedName>
</protein>
<dbReference type="STRING" id="1045558.SAMN05216175_11453"/>
<reference evidence="2" key="1">
    <citation type="submission" date="2016-10" db="EMBL/GenBank/DDBJ databases">
        <authorList>
            <person name="Varghese N."/>
            <person name="Submissions S."/>
        </authorList>
    </citation>
    <scope>NUCLEOTIDE SEQUENCE [LARGE SCALE GENOMIC DNA]</scope>
    <source>
        <strain evidence="2">CGMCC 1.10971</strain>
    </source>
</reference>